<keyword evidence="4 5" id="KW-0408">Iron</keyword>
<dbReference type="Pfam" id="PF03171">
    <property type="entry name" value="2OG-FeII_Oxy"/>
    <property type="match status" value="1"/>
</dbReference>
<dbReference type="AlphaFoldDB" id="A0AA35YBU3"/>
<evidence type="ECO:0000256" key="6">
    <source>
        <dbReference type="SAM" id="MobiDB-lite"/>
    </source>
</evidence>
<dbReference type="Gene3D" id="2.60.120.330">
    <property type="entry name" value="B-lactam Antibiotic, Isopenicillin N Synthase, Chain"/>
    <property type="match status" value="1"/>
</dbReference>
<feature type="compositionally biased region" description="Basic and acidic residues" evidence="6">
    <location>
        <begin position="1"/>
        <end position="21"/>
    </location>
</feature>
<protein>
    <recommendedName>
        <fullName evidence="7">Fe2OG dioxygenase domain-containing protein</fullName>
    </recommendedName>
</protein>
<dbReference type="PANTHER" id="PTHR47991">
    <property type="entry name" value="OXOGLUTARATE/IRON-DEPENDENT DIOXYGENASE"/>
    <property type="match status" value="1"/>
</dbReference>
<reference evidence="8" key="1">
    <citation type="submission" date="2023-04" db="EMBL/GenBank/DDBJ databases">
        <authorList>
            <person name="Vijverberg K."/>
            <person name="Xiong W."/>
            <person name="Schranz E."/>
        </authorList>
    </citation>
    <scope>NUCLEOTIDE SEQUENCE</scope>
</reference>
<keyword evidence="2 5" id="KW-0479">Metal-binding</keyword>
<evidence type="ECO:0000256" key="4">
    <source>
        <dbReference type="ARBA" id="ARBA00023004"/>
    </source>
</evidence>
<evidence type="ECO:0000256" key="2">
    <source>
        <dbReference type="ARBA" id="ARBA00022723"/>
    </source>
</evidence>
<evidence type="ECO:0000313" key="8">
    <source>
        <dbReference type="EMBL" id="CAI9266746.1"/>
    </source>
</evidence>
<comment type="similarity">
    <text evidence="1 5">Belongs to the iron/ascorbate-dependent oxidoreductase family.</text>
</comment>
<dbReference type="GO" id="GO:0046872">
    <property type="term" value="F:metal ion binding"/>
    <property type="evidence" value="ECO:0007669"/>
    <property type="project" value="UniProtKB-KW"/>
</dbReference>
<feature type="region of interest" description="Disordered" evidence="6">
    <location>
        <begin position="1"/>
        <end position="22"/>
    </location>
</feature>
<name>A0AA35YBU3_LACSI</name>
<accession>A0AA35YBU3</accession>
<dbReference type="EMBL" id="OX465077">
    <property type="protein sequence ID" value="CAI9266746.1"/>
    <property type="molecule type" value="Genomic_DNA"/>
</dbReference>
<dbReference type="InterPro" id="IPR026992">
    <property type="entry name" value="DIOX_N"/>
</dbReference>
<gene>
    <name evidence="8" type="ORF">LSALG_LOCUS7279</name>
</gene>
<dbReference type="InterPro" id="IPR027443">
    <property type="entry name" value="IPNS-like_sf"/>
</dbReference>
<dbReference type="Pfam" id="PF14226">
    <property type="entry name" value="DIOX_N"/>
    <property type="match status" value="1"/>
</dbReference>
<organism evidence="8 9">
    <name type="scientific">Lactuca saligna</name>
    <name type="common">Willowleaf lettuce</name>
    <dbReference type="NCBI Taxonomy" id="75948"/>
    <lineage>
        <taxon>Eukaryota</taxon>
        <taxon>Viridiplantae</taxon>
        <taxon>Streptophyta</taxon>
        <taxon>Embryophyta</taxon>
        <taxon>Tracheophyta</taxon>
        <taxon>Spermatophyta</taxon>
        <taxon>Magnoliopsida</taxon>
        <taxon>eudicotyledons</taxon>
        <taxon>Gunneridae</taxon>
        <taxon>Pentapetalae</taxon>
        <taxon>asterids</taxon>
        <taxon>campanulids</taxon>
        <taxon>Asterales</taxon>
        <taxon>Asteraceae</taxon>
        <taxon>Cichorioideae</taxon>
        <taxon>Cichorieae</taxon>
        <taxon>Lactucinae</taxon>
        <taxon>Lactuca</taxon>
    </lineage>
</organism>
<dbReference type="GO" id="GO:0016705">
    <property type="term" value="F:oxidoreductase activity, acting on paired donors, with incorporation or reduction of molecular oxygen"/>
    <property type="evidence" value="ECO:0007669"/>
    <property type="project" value="UniProtKB-ARBA"/>
</dbReference>
<keyword evidence="3 5" id="KW-0560">Oxidoreductase</keyword>
<feature type="domain" description="Fe2OG dioxygenase" evidence="7">
    <location>
        <begin position="224"/>
        <end position="324"/>
    </location>
</feature>
<evidence type="ECO:0000313" key="9">
    <source>
        <dbReference type="Proteomes" id="UP001177003"/>
    </source>
</evidence>
<sequence length="373" mass="42704">MNEHEKEDRRDMNMMEQKETDFGGSILVPSVQELVKEQLTKVPPRYIRPDQDPPITSSFSSSSPQVPIIDMEHLLSVSDHNSNTDSELEKLHLACRDWGFFQLINHKVSCSLIEKIKRETQEFFELPLEEKKKYWQKSGDLEGFGQAFVVSDEQKLDWGDMFYMVTLPSHLRKPHLFPNLPLPFRDTLEEYSKQVKIVALEILVFIAKALNMKEEEMKVLFADGIQMMRMNCYPPCPEPEQVIGLTPHSDAAGITFLLQLNQVEGLQIKNNGLWIPIQPFSDAFIVNIGDILEIVTNGAYKSIEHRVVVNSQKERLSIATFLSPNLDGDVGPATSIISSETPPRFKRITVVDYIKNVFSKELKGKTNVEQYYI</sequence>
<evidence type="ECO:0000259" key="7">
    <source>
        <dbReference type="PROSITE" id="PS51471"/>
    </source>
</evidence>
<evidence type="ECO:0000256" key="3">
    <source>
        <dbReference type="ARBA" id="ARBA00023002"/>
    </source>
</evidence>
<dbReference type="FunFam" id="2.60.120.330:FF:000001">
    <property type="entry name" value="Protein SRG1"/>
    <property type="match status" value="1"/>
</dbReference>
<dbReference type="InterPro" id="IPR050295">
    <property type="entry name" value="Plant_2OG-oxidoreductases"/>
</dbReference>
<evidence type="ECO:0000256" key="5">
    <source>
        <dbReference type="RuleBase" id="RU003682"/>
    </source>
</evidence>
<dbReference type="InterPro" id="IPR044861">
    <property type="entry name" value="IPNS-like_FE2OG_OXY"/>
</dbReference>
<dbReference type="PROSITE" id="PS51471">
    <property type="entry name" value="FE2OG_OXY"/>
    <property type="match status" value="1"/>
</dbReference>
<keyword evidence="9" id="KW-1185">Reference proteome</keyword>
<dbReference type="Proteomes" id="UP001177003">
    <property type="component" value="Chromosome 1"/>
</dbReference>
<proteinExistence type="inferred from homology"/>
<dbReference type="SUPFAM" id="SSF51197">
    <property type="entry name" value="Clavaminate synthase-like"/>
    <property type="match status" value="1"/>
</dbReference>
<feature type="region of interest" description="Disordered" evidence="6">
    <location>
        <begin position="44"/>
        <end position="63"/>
    </location>
</feature>
<evidence type="ECO:0000256" key="1">
    <source>
        <dbReference type="ARBA" id="ARBA00008056"/>
    </source>
</evidence>
<dbReference type="InterPro" id="IPR005123">
    <property type="entry name" value="Oxoglu/Fe-dep_dioxygenase_dom"/>
</dbReference>